<evidence type="ECO:0000313" key="5">
    <source>
        <dbReference type="EMBL" id="WZO35411.1"/>
    </source>
</evidence>
<keyword evidence="1" id="KW-0805">Transcription regulation</keyword>
<evidence type="ECO:0000259" key="4">
    <source>
        <dbReference type="PROSITE" id="PS50043"/>
    </source>
</evidence>
<keyword evidence="3" id="KW-0804">Transcription</keyword>
<keyword evidence="2" id="KW-0238">DNA-binding</keyword>
<gene>
    <name evidence="5" type="ORF">MRBLWS13_003114</name>
</gene>
<dbReference type="Gene3D" id="1.10.10.10">
    <property type="entry name" value="Winged helix-like DNA-binding domain superfamily/Winged helix DNA-binding domain"/>
    <property type="match status" value="1"/>
</dbReference>
<organism evidence="5">
    <name type="scientific">Microbacterium sp. LWS13-1.2</name>
    <dbReference type="NCBI Taxonomy" id="3135264"/>
    <lineage>
        <taxon>Bacteria</taxon>
        <taxon>Bacillati</taxon>
        <taxon>Actinomycetota</taxon>
        <taxon>Actinomycetes</taxon>
        <taxon>Micrococcales</taxon>
        <taxon>Microbacteriaceae</taxon>
        <taxon>Microbacterium</taxon>
    </lineage>
</organism>
<dbReference type="CDD" id="cd06170">
    <property type="entry name" value="LuxR_C_like"/>
    <property type="match status" value="1"/>
</dbReference>
<dbReference type="GO" id="GO:0003677">
    <property type="term" value="F:DNA binding"/>
    <property type="evidence" value="ECO:0007669"/>
    <property type="project" value="UniProtKB-KW"/>
</dbReference>
<dbReference type="Pfam" id="PF00196">
    <property type="entry name" value="GerE"/>
    <property type="match status" value="1"/>
</dbReference>
<dbReference type="AlphaFoldDB" id="A0AAU6SET0"/>
<accession>A0AAU6SET0</accession>
<sequence length="541" mass="58416">MADTIAELERARAAYRSGDWETARDGFAAARDGEAATGDDVRALASCEWWLGRQEAGLEHLESAFRMLTRDGAEMAAAETALVIALARLTRAELTVGTAWARRAHRILADLPDGRGHAYDVYLAASMDLDGTGALWPAESVSRMQQLAAELQLPAVSALSAVVSGMHAIRAGRTADGFAQLDEAMLCVVSDELEPEWAGDVLCTTIHVCHELADFRRMADWTRAAEAWCAARGAHVVYAGVCRVHRLELQSASGEWDAAEAALERACDDLGSDHPWVAGEGWHQLGEIRRLRGDAAGARAAYGQARSAGVDPVPGEALLVLAEGEPARAAAMITTSLEQRDRMGRARLLRPGVEIALATGRPEWARQLLDELEADASVFGSDGFRAWAAHAGGMAMLHAGDADGAISRLHAALELFRRLRQPWEQANVLYWLASAQEQRGDAALAGQLRDQAGVIFERLGAPPVVVRSGSVPVDGGPLTAREREIVELVAQGKANRQIADELYISEKTVSRHLANIYIKLEVGSRTAAAAWWHEQTSRRGR</sequence>
<feature type="domain" description="HTH luxR-type" evidence="4">
    <location>
        <begin position="471"/>
        <end position="536"/>
    </location>
</feature>
<evidence type="ECO:0000256" key="1">
    <source>
        <dbReference type="ARBA" id="ARBA00023015"/>
    </source>
</evidence>
<dbReference type="PROSITE" id="PS50043">
    <property type="entry name" value="HTH_LUXR_2"/>
    <property type="match status" value="1"/>
</dbReference>
<proteinExistence type="predicted"/>
<dbReference type="PRINTS" id="PR00038">
    <property type="entry name" value="HTHLUXR"/>
</dbReference>
<dbReference type="InterPro" id="IPR000792">
    <property type="entry name" value="Tscrpt_reg_LuxR_C"/>
</dbReference>
<dbReference type="PROSITE" id="PS00622">
    <property type="entry name" value="HTH_LUXR_1"/>
    <property type="match status" value="1"/>
</dbReference>
<dbReference type="PANTHER" id="PTHR44688:SF16">
    <property type="entry name" value="DNA-BINDING TRANSCRIPTIONAL ACTIVATOR DEVR_DOSR"/>
    <property type="match status" value="1"/>
</dbReference>
<reference evidence="5" key="1">
    <citation type="submission" date="2024-04" db="EMBL/GenBank/DDBJ databases">
        <authorList>
            <person name="Roder T."/>
            <person name="Oberhansli S."/>
            <person name="Kreuzer M."/>
        </authorList>
    </citation>
    <scope>NUCLEOTIDE SEQUENCE</scope>
    <source>
        <strain evidence="5">LWS13-1.2</strain>
    </source>
</reference>
<dbReference type="SUPFAM" id="SSF48452">
    <property type="entry name" value="TPR-like"/>
    <property type="match status" value="2"/>
</dbReference>
<evidence type="ECO:0000256" key="2">
    <source>
        <dbReference type="ARBA" id="ARBA00023125"/>
    </source>
</evidence>
<dbReference type="Gene3D" id="1.25.40.10">
    <property type="entry name" value="Tetratricopeptide repeat domain"/>
    <property type="match status" value="1"/>
</dbReference>
<dbReference type="SMART" id="SM00421">
    <property type="entry name" value="HTH_LUXR"/>
    <property type="match status" value="1"/>
</dbReference>
<protein>
    <submittedName>
        <fullName evidence="5">LuxR C-terminal-related transcriptional regulator</fullName>
    </submittedName>
</protein>
<dbReference type="InterPro" id="IPR036388">
    <property type="entry name" value="WH-like_DNA-bd_sf"/>
</dbReference>
<dbReference type="InterPro" id="IPR016032">
    <property type="entry name" value="Sig_transdc_resp-reg_C-effctor"/>
</dbReference>
<dbReference type="SUPFAM" id="SSF46894">
    <property type="entry name" value="C-terminal effector domain of the bipartite response regulators"/>
    <property type="match status" value="1"/>
</dbReference>
<dbReference type="InterPro" id="IPR011990">
    <property type="entry name" value="TPR-like_helical_dom_sf"/>
</dbReference>
<dbReference type="GO" id="GO:0006355">
    <property type="term" value="P:regulation of DNA-templated transcription"/>
    <property type="evidence" value="ECO:0007669"/>
    <property type="project" value="InterPro"/>
</dbReference>
<dbReference type="RefSeq" id="WP_349426250.1">
    <property type="nucleotide sequence ID" value="NZ_CP151632.1"/>
</dbReference>
<evidence type="ECO:0000256" key="3">
    <source>
        <dbReference type="ARBA" id="ARBA00023163"/>
    </source>
</evidence>
<dbReference type="EMBL" id="CP151632">
    <property type="protein sequence ID" value="WZO35411.1"/>
    <property type="molecule type" value="Genomic_DNA"/>
</dbReference>
<name>A0AAU6SET0_9MICO</name>
<dbReference type="PANTHER" id="PTHR44688">
    <property type="entry name" value="DNA-BINDING TRANSCRIPTIONAL ACTIVATOR DEVR_DOSR"/>
    <property type="match status" value="1"/>
</dbReference>